<accession>A0A0F9AD87</accession>
<proteinExistence type="predicted"/>
<reference evidence="1" key="1">
    <citation type="journal article" date="2015" name="Nature">
        <title>Complex archaea that bridge the gap between prokaryotes and eukaryotes.</title>
        <authorList>
            <person name="Spang A."/>
            <person name="Saw J.H."/>
            <person name="Jorgensen S.L."/>
            <person name="Zaremba-Niedzwiedzka K."/>
            <person name="Martijn J."/>
            <person name="Lind A.E."/>
            <person name="van Eijk R."/>
            <person name="Schleper C."/>
            <person name="Guy L."/>
            <person name="Ettema T.J."/>
        </authorList>
    </citation>
    <scope>NUCLEOTIDE SEQUENCE</scope>
</reference>
<dbReference type="AlphaFoldDB" id="A0A0F9AD87"/>
<gene>
    <name evidence="1" type="ORF">LCGC14_2586750</name>
</gene>
<protein>
    <submittedName>
        <fullName evidence="1">Uncharacterized protein</fullName>
    </submittedName>
</protein>
<sequence>MSPHESDAVVHDGEYQDDYIELNGVKLLVDGPIQIDKVSEFAAGLKIGPATYDQRLHAFWIAFEDF</sequence>
<organism evidence="1">
    <name type="scientific">marine sediment metagenome</name>
    <dbReference type="NCBI Taxonomy" id="412755"/>
    <lineage>
        <taxon>unclassified sequences</taxon>
        <taxon>metagenomes</taxon>
        <taxon>ecological metagenomes</taxon>
    </lineage>
</organism>
<name>A0A0F9AD87_9ZZZZ</name>
<evidence type="ECO:0000313" key="1">
    <source>
        <dbReference type="EMBL" id="KKL07365.1"/>
    </source>
</evidence>
<comment type="caution">
    <text evidence="1">The sequence shown here is derived from an EMBL/GenBank/DDBJ whole genome shotgun (WGS) entry which is preliminary data.</text>
</comment>
<dbReference type="EMBL" id="LAZR01043321">
    <property type="protein sequence ID" value="KKL07365.1"/>
    <property type="molecule type" value="Genomic_DNA"/>
</dbReference>